<protein>
    <recommendedName>
        <fullName evidence="3">Reverse transcriptase</fullName>
    </recommendedName>
</protein>
<proteinExistence type="predicted"/>
<sequence length="61" mass="6879">MVLGNAVPAKRNSPNWKMTLLESLSQSDLILLDLCKAFDKVINSKLLYKLHEYGIRGCTLD</sequence>
<reference evidence="1" key="2">
    <citation type="submission" date="2020-11" db="EMBL/GenBank/DDBJ databases">
        <authorList>
            <person name="McCartney M.A."/>
            <person name="Auch B."/>
            <person name="Kono T."/>
            <person name="Mallez S."/>
            <person name="Becker A."/>
            <person name="Gohl D.M."/>
            <person name="Silverstein K.A.T."/>
            <person name="Koren S."/>
            <person name="Bechman K.B."/>
            <person name="Herman A."/>
            <person name="Abrahante J.E."/>
            <person name="Garbe J."/>
        </authorList>
    </citation>
    <scope>NUCLEOTIDE SEQUENCE</scope>
    <source>
        <strain evidence="1">Duluth1</strain>
        <tissue evidence="1">Whole animal</tissue>
    </source>
</reference>
<comment type="caution">
    <text evidence="1">The sequence shown here is derived from an EMBL/GenBank/DDBJ whole genome shotgun (WGS) entry which is preliminary data.</text>
</comment>
<name>A0A9D4ET52_DREPO</name>
<organism evidence="1 2">
    <name type="scientific">Dreissena polymorpha</name>
    <name type="common">Zebra mussel</name>
    <name type="synonym">Mytilus polymorpha</name>
    <dbReference type="NCBI Taxonomy" id="45954"/>
    <lineage>
        <taxon>Eukaryota</taxon>
        <taxon>Metazoa</taxon>
        <taxon>Spiralia</taxon>
        <taxon>Lophotrochozoa</taxon>
        <taxon>Mollusca</taxon>
        <taxon>Bivalvia</taxon>
        <taxon>Autobranchia</taxon>
        <taxon>Heteroconchia</taxon>
        <taxon>Euheterodonta</taxon>
        <taxon>Imparidentia</taxon>
        <taxon>Neoheterodontei</taxon>
        <taxon>Myida</taxon>
        <taxon>Dreissenoidea</taxon>
        <taxon>Dreissenidae</taxon>
        <taxon>Dreissena</taxon>
    </lineage>
</organism>
<keyword evidence="2" id="KW-1185">Reference proteome</keyword>
<reference evidence="1" key="1">
    <citation type="journal article" date="2019" name="bioRxiv">
        <title>The Genome of the Zebra Mussel, Dreissena polymorpha: A Resource for Invasive Species Research.</title>
        <authorList>
            <person name="McCartney M.A."/>
            <person name="Auch B."/>
            <person name="Kono T."/>
            <person name="Mallez S."/>
            <person name="Zhang Y."/>
            <person name="Obille A."/>
            <person name="Becker A."/>
            <person name="Abrahante J.E."/>
            <person name="Garbe J."/>
            <person name="Badalamenti J.P."/>
            <person name="Herman A."/>
            <person name="Mangelson H."/>
            <person name="Liachko I."/>
            <person name="Sullivan S."/>
            <person name="Sone E.D."/>
            <person name="Koren S."/>
            <person name="Silverstein K.A.T."/>
            <person name="Beckman K.B."/>
            <person name="Gohl D.M."/>
        </authorList>
    </citation>
    <scope>NUCLEOTIDE SEQUENCE</scope>
    <source>
        <strain evidence="1">Duluth1</strain>
        <tissue evidence="1">Whole animal</tissue>
    </source>
</reference>
<accession>A0A9D4ET52</accession>
<evidence type="ECO:0000313" key="1">
    <source>
        <dbReference type="EMBL" id="KAH3785183.1"/>
    </source>
</evidence>
<dbReference type="Proteomes" id="UP000828390">
    <property type="component" value="Unassembled WGS sequence"/>
</dbReference>
<evidence type="ECO:0008006" key="3">
    <source>
        <dbReference type="Google" id="ProtNLM"/>
    </source>
</evidence>
<evidence type="ECO:0000313" key="2">
    <source>
        <dbReference type="Proteomes" id="UP000828390"/>
    </source>
</evidence>
<gene>
    <name evidence="1" type="ORF">DPMN_163268</name>
</gene>
<dbReference type="EMBL" id="JAIWYP010000008">
    <property type="protein sequence ID" value="KAH3785183.1"/>
    <property type="molecule type" value="Genomic_DNA"/>
</dbReference>
<dbReference type="AlphaFoldDB" id="A0A9D4ET52"/>